<evidence type="ECO:0000313" key="1">
    <source>
        <dbReference type="EnsemblPlants" id="TuG1812G0500004382.01.T02.cds376971"/>
    </source>
</evidence>
<dbReference type="PANTHER" id="PTHR33116">
    <property type="entry name" value="REVERSE TRANSCRIPTASE ZINC-BINDING DOMAIN-CONTAINING PROTEIN-RELATED-RELATED"/>
    <property type="match status" value="1"/>
</dbReference>
<accession>A0A8R7UJR6</accession>
<evidence type="ECO:0008006" key="3">
    <source>
        <dbReference type="Google" id="ProtNLM"/>
    </source>
</evidence>
<keyword evidence="2" id="KW-1185">Reference proteome</keyword>
<dbReference type="AlphaFoldDB" id="A0A8R7UJR6"/>
<dbReference type="PANTHER" id="PTHR33116:SF86">
    <property type="entry name" value="REVERSE TRANSCRIPTASE DOMAIN-CONTAINING PROTEIN"/>
    <property type="match status" value="1"/>
</dbReference>
<dbReference type="EnsemblPlants" id="TuG1812G0500004382.01.T02">
    <property type="protein sequence ID" value="TuG1812G0500004382.01.T02.cds376971"/>
    <property type="gene ID" value="TuG1812G0500004382.01"/>
</dbReference>
<dbReference type="Gramene" id="TuG1812G0500004382.01.T02">
    <property type="protein sequence ID" value="TuG1812G0500004382.01.T02.cds376971"/>
    <property type="gene ID" value="TuG1812G0500004382.01"/>
</dbReference>
<evidence type="ECO:0000313" key="2">
    <source>
        <dbReference type="Proteomes" id="UP000015106"/>
    </source>
</evidence>
<name>A0A8R7UJR6_TRIUA</name>
<proteinExistence type="predicted"/>
<sequence>MSCFQIPAGVCDKLKKPISNFWWGMENGKKKVHWRSWDWLSSPKYVGSMGFRDMAIFNQAMLGKQCWRLLTEPQSLCSRVMKGHYFPDGDFWSAQCPRSSSYTWRSIMHGKKLLQQGIMWRVGNGKTIKILRGT</sequence>
<dbReference type="Proteomes" id="UP000015106">
    <property type="component" value="Chromosome 5"/>
</dbReference>
<reference evidence="1" key="2">
    <citation type="submission" date="2018-03" db="EMBL/GenBank/DDBJ databases">
        <title>The Triticum urartu genome reveals the dynamic nature of wheat genome evolution.</title>
        <authorList>
            <person name="Ling H."/>
            <person name="Ma B."/>
            <person name="Shi X."/>
            <person name="Liu H."/>
            <person name="Dong L."/>
            <person name="Sun H."/>
            <person name="Cao Y."/>
            <person name="Gao Q."/>
            <person name="Zheng S."/>
            <person name="Li Y."/>
            <person name="Yu Y."/>
            <person name="Du H."/>
            <person name="Qi M."/>
            <person name="Li Y."/>
            <person name="Yu H."/>
            <person name="Cui Y."/>
            <person name="Wang N."/>
            <person name="Chen C."/>
            <person name="Wu H."/>
            <person name="Zhao Y."/>
            <person name="Zhang J."/>
            <person name="Li Y."/>
            <person name="Zhou W."/>
            <person name="Zhang B."/>
            <person name="Hu W."/>
            <person name="Eijk M."/>
            <person name="Tang J."/>
            <person name="Witsenboer H."/>
            <person name="Zhao S."/>
            <person name="Li Z."/>
            <person name="Zhang A."/>
            <person name="Wang D."/>
            <person name="Liang C."/>
        </authorList>
    </citation>
    <scope>NUCLEOTIDE SEQUENCE [LARGE SCALE GENOMIC DNA]</scope>
    <source>
        <strain evidence="1">cv. G1812</strain>
    </source>
</reference>
<protein>
    <recommendedName>
        <fullName evidence="3">Reverse transcriptase zinc-binding domain-containing protein</fullName>
    </recommendedName>
</protein>
<reference evidence="2" key="1">
    <citation type="journal article" date="2013" name="Nature">
        <title>Draft genome of the wheat A-genome progenitor Triticum urartu.</title>
        <authorList>
            <person name="Ling H.Q."/>
            <person name="Zhao S."/>
            <person name="Liu D."/>
            <person name="Wang J."/>
            <person name="Sun H."/>
            <person name="Zhang C."/>
            <person name="Fan H."/>
            <person name="Li D."/>
            <person name="Dong L."/>
            <person name="Tao Y."/>
            <person name="Gao C."/>
            <person name="Wu H."/>
            <person name="Li Y."/>
            <person name="Cui Y."/>
            <person name="Guo X."/>
            <person name="Zheng S."/>
            <person name="Wang B."/>
            <person name="Yu K."/>
            <person name="Liang Q."/>
            <person name="Yang W."/>
            <person name="Lou X."/>
            <person name="Chen J."/>
            <person name="Feng M."/>
            <person name="Jian J."/>
            <person name="Zhang X."/>
            <person name="Luo G."/>
            <person name="Jiang Y."/>
            <person name="Liu J."/>
            <person name="Wang Z."/>
            <person name="Sha Y."/>
            <person name="Zhang B."/>
            <person name="Wu H."/>
            <person name="Tang D."/>
            <person name="Shen Q."/>
            <person name="Xue P."/>
            <person name="Zou S."/>
            <person name="Wang X."/>
            <person name="Liu X."/>
            <person name="Wang F."/>
            <person name="Yang Y."/>
            <person name="An X."/>
            <person name="Dong Z."/>
            <person name="Zhang K."/>
            <person name="Zhang X."/>
            <person name="Luo M.C."/>
            <person name="Dvorak J."/>
            <person name="Tong Y."/>
            <person name="Wang J."/>
            <person name="Yang H."/>
            <person name="Li Z."/>
            <person name="Wang D."/>
            <person name="Zhang A."/>
            <person name="Wang J."/>
        </authorList>
    </citation>
    <scope>NUCLEOTIDE SEQUENCE</scope>
    <source>
        <strain evidence="2">cv. G1812</strain>
    </source>
</reference>
<organism evidence="1 2">
    <name type="scientific">Triticum urartu</name>
    <name type="common">Red wild einkorn</name>
    <name type="synonym">Crithodium urartu</name>
    <dbReference type="NCBI Taxonomy" id="4572"/>
    <lineage>
        <taxon>Eukaryota</taxon>
        <taxon>Viridiplantae</taxon>
        <taxon>Streptophyta</taxon>
        <taxon>Embryophyta</taxon>
        <taxon>Tracheophyta</taxon>
        <taxon>Spermatophyta</taxon>
        <taxon>Magnoliopsida</taxon>
        <taxon>Liliopsida</taxon>
        <taxon>Poales</taxon>
        <taxon>Poaceae</taxon>
        <taxon>BOP clade</taxon>
        <taxon>Pooideae</taxon>
        <taxon>Triticodae</taxon>
        <taxon>Triticeae</taxon>
        <taxon>Triticinae</taxon>
        <taxon>Triticum</taxon>
    </lineage>
</organism>
<reference evidence="1" key="3">
    <citation type="submission" date="2022-06" db="UniProtKB">
        <authorList>
            <consortium name="EnsemblPlants"/>
        </authorList>
    </citation>
    <scope>IDENTIFICATION</scope>
</reference>